<dbReference type="Proteomes" id="UP000285768">
    <property type="component" value="Chromosome"/>
</dbReference>
<keyword evidence="1" id="KW-0812">Transmembrane</keyword>
<keyword evidence="3" id="KW-1185">Reference proteome</keyword>
<gene>
    <name evidence="2" type="ORF">Leucomu_14740</name>
</gene>
<proteinExistence type="predicted"/>
<evidence type="ECO:0000256" key="1">
    <source>
        <dbReference type="SAM" id="Phobius"/>
    </source>
</evidence>
<protein>
    <submittedName>
        <fullName evidence="2">Uncharacterized protein</fullName>
    </submittedName>
</protein>
<keyword evidence="1" id="KW-0472">Membrane</keyword>
<evidence type="ECO:0000313" key="3">
    <source>
        <dbReference type="Proteomes" id="UP000285768"/>
    </source>
</evidence>
<feature type="transmembrane region" description="Helical" evidence="1">
    <location>
        <begin position="12"/>
        <end position="30"/>
    </location>
</feature>
<name>A0ABX5QJ79_9MICO</name>
<dbReference type="EMBL" id="CP035037">
    <property type="protein sequence ID" value="QAB19006.1"/>
    <property type="molecule type" value="Genomic_DNA"/>
</dbReference>
<dbReference type="RefSeq" id="WP_017884044.1">
    <property type="nucleotide sequence ID" value="NZ_CP035037.1"/>
</dbReference>
<keyword evidence="1" id="KW-1133">Transmembrane helix</keyword>
<reference evidence="2 3" key="1">
    <citation type="submission" date="2019-01" db="EMBL/GenBank/DDBJ databases">
        <title>Leucobacter muris sp. nov. isolated from the nose of a laboratory mouse.</title>
        <authorList>
            <person name="Benga L."/>
            <person name="Sproeer C."/>
            <person name="Schumann P."/>
            <person name="Verbarg S."/>
            <person name="Bunk B."/>
            <person name="Engelhardt E."/>
            <person name="Benten P.M."/>
            <person name="Sager M."/>
        </authorList>
    </citation>
    <scope>NUCLEOTIDE SEQUENCE [LARGE SCALE GENOMIC DNA]</scope>
    <source>
        <strain evidence="2 3">DSM 101948</strain>
    </source>
</reference>
<sequence>MSGDRERNAYRAVVFAVLIAGALGFLWYLGQGGEGLGEGGIFRFFSDPASTPAPPVPGE</sequence>
<accession>A0ABX5QJ79</accession>
<evidence type="ECO:0000313" key="2">
    <source>
        <dbReference type="EMBL" id="QAB19006.1"/>
    </source>
</evidence>
<organism evidence="2 3">
    <name type="scientific">Leucobacter muris</name>
    <dbReference type="NCBI Taxonomy" id="1935379"/>
    <lineage>
        <taxon>Bacteria</taxon>
        <taxon>Bacillati</taxon>
        <taxon>Actinomycetota</taxon>
        <taxon>Actinomycetes</taxon>
        <taxon>Micrococcales</taxon>
        <taxon>Microbacteriaceae</taxon>
        <taxon>Leucobacter</taxon>
    </lineage>
</organism>